<accession>A0A5C3QE05</accession>
<proteinExistence type="predicted"/>
<dbReference type="EMBL" id="ML178856">
    <property type="protein sequence ID" value="TFK96703.1"/>
    <property type="molecule type" value="Genomic_DNA"/>
</dbReference>
<name>A0A5C3QE05_9AGAR</name>
<protein>
    <recommendedName>
        <fullName evidence="4">Secreted protein</fullName>
    </recommendedName>
</protein>
<reference evidence="2 3" key="1">
    <citation type="journal article" date="2019" name="Nat. Ecol. Evol.">
        <title>Megaphylogeny resolves global patterns of mushroom evolution.</title>
        <authorList>
            <person name="Varga T."/>
            <person name="Krizsan K."/>
            <person name="Foldi C."/>
            <person name="Dima B."/>
            <person name="Sanchez-Garcia M."/>
            <person name="Sanchez-Ramirez S."/>
            <person name="Szollosi G.J."/>
            <person name="Szarkandi J.G."/>
            <person name="Papp V."/>
            <person name="Albert L."/>
            <person name="Andreopoulos W."/>
            <person name="Angelini C."/>
            <person name="Antonin V."/>
            <person name="Barry K.W."/>
            <person name="Bougher N.L."/>
            <person name="Buchanan P."/>
            <person name="Buyck B."/>
            <person name="Bense V."/>
            <person name="Catcheside P."/>
            <person name="Chovatia M."/>
            <person name="Cooper J."/>
            <person name="Damon W."/>
            <person name="Desjardin D."/>
            <person name="Finy P."/>
            <person name="Geml J."/>
            <person name="Haridas S."/>
            <person name="Hughes K."/>
            <person name="Justo A."/>
            <person name="Karasinski D."/>
            <person name="Kautmanova I."/>
            <person name="Kiss B."/>
            <person name="Kocsube S."/>
            <person name="Kotiranta H."/>
            <person name="LaButti K.M."/>
            <person name="Lechner B.E."/>
            <person name="Liimatainen K."/>
            <person name="Lipzen A."/>
            <person name="Lukacs Z."/>
            <person name="Mihaltcheva S."/>
            <person name="Morgado L.N."/>
            <person name="Niskanen T."/>
            <person name="Noordeloos M.E."/>
            <person name="Ohm R.A."/>
            <person name="Ortiz-Santana B."/>
            <person name="Ovrebo C."/>
            <person name="Racz N."/>
            <person name="Riley R."/>
            <person name="Savchenko A."/>
            <person name="Shiryaev A."/>
            <person name="Soop K."/>
            <person name="Spirin V."/>
            <person name="Szebenyi C."/>
            <person name="Tomsovsky M."/>
            <person name="Tulloss R.E."/>
            <person name="Uehling J."/>
            <person name="Grigoriev I.V."/>
            <person name="Vagvolgyi C."/>
            <person name="Papp T."/>
            <person name="Martin F.M."/>
            <person name="Miettinen O."/>
            <person name="Hibbett D.S."/>
            <person name="Nagy L.G."/>
        </authorList>
    </citation>
    <scope>NUCLEOTIDE SEQUENCE [LARGE SCALE GENOMIC DNA]</scope>
    <source>
        <strain evidence="2 3">CBS 309.79</strain>
    </source>
</reference>
<dbReference type="Proteomes" id="UP000305067">
    <property type="component" value="Unassembled WGS sequence"/>
</dbReference>
<organism evidence="2 3">
    <name type="scientific">Pterulicium gracile</name>
    <dbReference type="NCBI Taxonomy" id="1884261"/>
    <lineage>
        <taxon>Eukaryota</taxon>
        <taxon>Fungi</taxon>
        <taxon>Dikarya</taxon>
        <taxon>Basidiomycota</taxon>
        <taxon>Agaricomycotina</taxon>
        <taxon>Agaricomycetes</taxon>
        <taxon>Agaricomycetidae</taxon>
        <taxon>Agaricales</taxon>
        <taxon>Pleurotineae</taxon>
        <taxon>Pterulaceae</taxon>
        <taxon>Pterulicium</taxon>
    </lineage>
</organism>
<evidence type="ECO:0000313" key="2">
    <source>
        <dbReference type="EMBL" id="TFK96703.1"/>
    </source>
</evidence>
<gene>
    <name evidence="2" type="ORF">BDV98DRAFT_302727</name>
</gene>
<keyword evidence="1" id="KW-0732">Signal</keyword>
<sequence length="134" mass="15096">MQDMTLLLGTYLTPLCSALSPSDALVCALCPERPSHDHLKPNLARAIHTRGPSSSRVLNSKLATTSINRFVFLFPPLPYLILRFLSLRIHDHAYSRALDMARLDPPRMPRQGRLIPTKLRCVQSAQRCLFSSPF</sequence>
<evidence type="ECO:0008006" key="4">
    <source>
        <dbReference type="Google" id="ProtNLM"/>
    </source>
</evidence>
<evidence type="ECO:0000256" key="1">
    <source>
        <dbReference type="SAM" id="SignalP"/>
    </source>
</evidence>
<feature type="signal peptide" evidence="1">
    <location>
        <begin position="1"/>
        <end position="18"/>
    </location>
</feature>
<keyword evidence="3" id="KW-1185">Reference proteome</keyword>
<dbReference type="AlphaFoldDB" id="A0A5C3QE05"/>
<evidence type="ECO:0000313" key="3">
    <source>
        <dbReference type="Proteomes" id="UP000305067"/>
    </source>
</evidence>
<feature type="chain" id="PRO_5022918695" description="Secreted protein" evidence="1">
    <location>
        <begin position="19"/>
        <end position="134"/>
    </location>
</feature>